<organism evidence="2 3">
    <name type="scientific">Legionella fallonii LLAP-10</name>
    <dbReference type="NCBI Taxonomy" id="1212491"/>
    <lineage>
        <taxon>Bacteria</taxon>
        <taxon>Pseudomonadati</taxon>
        <taxon>Pseudomonadota</taxon>
        <taxon>Gammaproteobacteria</taxon>
        <taxon>Legionellales</taxon>
        <taxon>Legionellaceae</taxon>
        <taxon>Legionella</taxon>
    </lineage>
</organism>
<feature type="transmembrane region" description="Helical" evidence="1">
    <location>
        <begin position="97"/>
        <end position="117"/>
    </location>
</feature>
<evidence type="ECO:0000256" key="1">
    <source>
        <dbReference type="SAM" id="Phobius"/>
    </source>
</evidence>
<accession>A0A098FZ87</accession>
<dbReference type="RefSeq" id="WP_045094401.1">
    <property type="nucleotide sequence ID" value="NZ_LN614827.1"/>
</dbReference>
<dbReference type="AlphaFoldDB" id="A0A098FZ87"/>
<keyword evidence="1" id="KW-1133">Transmembrane helix</keyword>
<proteinExistence type="predicted"/>
<keyword evidence="1" id="KW-0812">Transmembrane</keyword>
<feature type="transmembrane region" description="Helical" evidence="1">
    <location>
        <begin position="21"/>
        <end position="38"/>
    </location>
</feature>
<feature type="transmembrane region" description="Helical" evidence="1">
    <location>
        <begin position="146"/>
        <end position="166"/>
    </location>
</feature>
<reference evidence="3" key="1">
    <citation type="submission" date="2014-09" db="EMBL/GenBank/DDBJ databases">
        <authorList>
            <person name="Gomez-Valero L."/>
        </authorList>
    </citation>
    <scope>NUCLEOTIDE SEQUENCE [LARGE SCALE GENOMIC DNA]</scope>
    <source>
        <strain evidence="3">ATCC700992</strain>
    </source>
</reference>
<dbReference type="KEGG" id="lfa:LFA_0046"/>
<dbReference type="OrthoDB" id="5653967at2"/>
<dbReference type="HOGENOM" id="CLU_896574_0_0_6"/>
<keyword evidence="3" id="KW-1185">Reference proteome</keyword>
<dbReference type="Proteomes" id="UP000032430">
    <property type="component" value="Chromosome I"/>
</dbReference>
<sequence length="310" mass="36401">MSMSKFKQWLDTVDPYAIQRIAFYKAVFLATILTYVYWLFLPVSFTTFTAPFFIMSVYEIPGISSFKKKEQLLLFIGGSMMFVSVSFYLVYPFRVIFFFFSVAVLTGLYFLVLRYFYALKNLTMLVIATGAIVLSTEPPANLQVAYGFISSIALSVITALICLRIFPNQYLTIWNRALQKFILYFEEDIENSIKHDHNKPIREEIIHFEMVRHYQRLVGRKYILPTYRIAVYIRSIQLSLDNLYYEEKNEIFWLGVKNNLHTLRLNMAAYNHCDLADIGVVPTTKLQHYIWGCLCRAFIHWNKLCALRKS</sequence>
<dbReference type="STRING" id="1212491.LFA_0046"/>
<keyword evidence="1" id="KW-0472">Membrane</keyword>
<feature type="transmembrane region" description="Helical" evidence="1">
    <location>
        <begin position="72"/>
        <end position="91"/>
    </location>
</feature>
<protein>
    <submittedName>
        <fullName evidence="2">Uncharacterized protein</fullName>
    </submittedName>
</protein>
<evidence type="ECO:0000313" key="3">
    <source>
        <dbReference type="Proteomes" id="UP000032430"/>
    </source>
</evidence>
<name>A0A098FZ87_9GAMM</name>
<gene>
    <name evidence="2" type="ORF">LFA_0046</name>
</gene>
<dbReference type="EMBL" id="LN614827">
    <property type="protein sequence ID" value="CEG55532.1"/>
    <property type="molecule type" value="Genomic_DNA"/>
</dbReference>
<evidence type="ECO:0000313" key="2">
    <source>
        <dbReference type="EMBL" id="CEG55532.1"/>
    </source>
</evidence>